<dbReference type="Proteomes" id="UP000676456">
    <property type="component" value="Unassembled WGS sequence"/>
</dbReference>
<name>A0A942UPN2_9BACI</name>
<organism evidence="1 2">
    <name type="scientific">Lederbergia citrea</name>
    <dbReference type="NCBI Taxonomy" id="2833581"/>
    <lineage>
        <taxon>Bacteria</taxon>
        <taxon>Bacillati</taxon>
        <taxon>Bacillota</taxon>
        <taxon>Bacilli</taxon>
        <taxon>Bacillales</taxon>
        <taxon>Bacillaceae</taxon>
        <taxon>Lederbergia</taxon>
    </lineage>
</organism>
<dbReference type="Pfam" id="PF14281">
    <property type="entry name" value="PDDEXK_4"/>
    <property type="match status" value="1"/>
</dbReference>
<evidence type="ECO:0000313" key="2">
    <source>
        <dbReference type="Proteomes" id="UP000676456"/>
    </source>
</evidence>
<accession>A0A942UPN2</accession>
<dbReference type="RefSeq" id="WP_213098728.1">
    <property type="nucleotide sequence ID" value="NZ_JAGYPN010000002.1"/>
</dbReference>
<dbReference type="EMBL" id="JAGYPN010000002">
    <property type="protein sequence ID" value="MBS4223747.1"/>
    <property type="molecule type" value="Genomic_DNA"/>
</dbReference>
<protein>
    <submittedName>
        <fullName evidence="1">PD-(D/E)XK nuclease family protein</fullName>
    </submittedName>
</protein>
<gene>
    <name evidence="1" type="ORF">KHA91_13405</name>
</gene>
<dbReference type="AlphaFoldDB" id="A0A942UPN2"/>
<proteinExistence type="predicted"/>
<dbReference type="InterPro" id="IPR029470">
    <property type="entry name" value="PDDEXK_4"/>
</dbReference>
<sequence>MNMIDALNVFYREDTISDFLVNCFKDSDEFLIQFLKAAKIQVGEHTAFQIDTRVGLGESIGTPDIVIRAITNSHMKFIIVENKMGAAEGHEQTNRYESIEARTRIANKYNVALENIDFHFIFLALDTTAKPKNSQFTFLNYHLFLQGEWPVLQETLQLIFKDFQKKLYSFYEPIKTPNESLESDIQMDGVQRKICWQTILFEAFHSNKELLLDWGEAGGSGRSNFLFLISKPNWTSDKSFREAGLAQTFNAHIDTYINMLNNGSERVKEIGIRFETFPYEPHSKIKILDDYDRFMENKRIFSERLFEYAKKRGIPAKRKNTKLLAMTVRIEALTIRETVQNIKKQFIAVEHCVDKVIGEMKAENLIL</sequence>
<comment type="caution">
    <text evidence="1">The sequence shown here is derived from an EMBL/GenBank/DDBJ whole genome shotgun (WGS) entry which is preliminary data.</text>
</comment>
<evidence type="ECO:0000313" key="1">
    <source>
        <dbReference type="EMBL" id="MBS4223747.1"/>
    </source>
</evidence>
<keyword evidence="2" id="KW-1185">Reference proteome</keyword>
<reference evidence="1 2" key="1">
    <citation type="submission" date="2021-05" db="EMBL/GenBank/DDBJ databases">
        <title>Novel Bacillus species.</title>
        <authorList>
            <person name="Liu G."/>
        </authorList>
    </citation>
    <scope>NUCLEOTIDE SEQUENCE [LARGE SCALE GENOMIC DNA]</scope>
    <source>
        <strain evidence="1 2">FJAT-49682</strain>
    </source>
</reference>